<organism evidence="1 2">
    <name type="scientific">Dreissena polymorpha</name>
    <name type="common">Zebra mussel</name>
    <name type="synonym">Mytilus polymorpha</name>
    <dbReference type="NCBI Taxonomy" id="45954"/>
    <lineage>
        <taxon>Eukaryota</taxon>
        <taxon>Metazoa</taxon>
        <taxon>Spiralia</taxon>
        <taxon>Lophotrochozoa</taxon>
        <taxon>Mollusca</taxon>
        <taxon>Bivalvia</taxon>
        <taxon>Autobranchia</taxon>
        <taxon>Heteroconchia</taxon>
        <taxon>Euheterodonta</taxon>
        <taxon>Imparidentia</taxon>
        <taxon>Neoheterodontei</taxon>
        <taxon>Myida</taxon>
        <taxon>Dreissenoidea</taxon>
        <taxon>Dreissenidae</taxon>
        <taxon>Dreissena</taxon>
    </lineage>
</organism>
<reference evidence="1" key="2">
    <citation type="submission" date="2020-11" db="EMBL/GenBank/DDBJ databases">
        <authorList>
            <person name="McCartney M.A."/>
            <person name="Auch B."/>
            <person name="Kono T."/>
            <person name="Mallez S."/>
            <person name="Becker A."/>
            <person name="Gohl D.M."/>
            <person name="Silverstein K.A.T."/>
            <person name="Koren S."/>
            <person name="Bechman K.B."/>
            <person name="Herman A."/>
            <person name="Abrahante J.E."/>
            <person name="Garbe J."/>
        </authorList>
    </citation>
    <scope>NUCLEOTIDE SEQUENCE</scope>
    <source>
        <strain evidence="1">Duluth1</strain>
        <tissue evidence="1">Whole animal</tissue>
    </source>
</reference>
<dbReference type="EMBL" id="JAIWYP010000004">
    <property type="protein sequence ID" value="KAH3830357.1"/>
    <property type="molecule type" value="Genomic_DNA"/>
</dbReference>
<comment type="caution">
    <text evidence="1">The sequence shown here is derived from an EMBL/GenBank/DDBJ whole genome shotgun (WGS) entry which is preliminary data.</text>
</comment>
<gene>
    <name evidence="1" type="ORF">DPMN_103599</name>
</gene>
<proteinExistence type="predicted"/>
<dbReference type="Proteomes" id="UP000828390">
    <property type="component" value="Unassembled WGS sequence"/>
</dbReference>
<evidence type="ECO:0000313" key="1">
    <source>
        <dbReference type="EMBL" id="KAH3830357.1"/>
    </source>
</evidence>
<name>A0A9D4HEK2_DREPO</name>
<keyword evidence="2" id="KW-1185">Reference proteome</keyword>
<evidence type="ECO:0000313" key="2">
    <source>
        <dbReference type="Proteomes" id="UP000828390"/>
    </source>
</evidence>
<sequence>MAKEHPMHTCILYDKAISHLELIVMDNEHPMHACILYDKAISHLELSNGRERETWMQIPSRWVRRENSTRDSPRTETSRGIRLSASVPYGTLSEDEMLITNRALVSRALRSRNQIQVLPSSLFHILQRSICEQYFQALNKHVNPFMPSGLSHPSKLDQFISKIRGVKYIYFFI</sequence>
<reference evidence="1" key="1">
    <citation type="journal article" date="2019" name="bioRxiv">
        <title>The Genome of the Zebra Mussel, Dreissena polymorpha: A Resource for Invasive Species Research.</title>
        <authorList>
            <person name="McCartney M.A."/>
            <person name="Auch B."/>
            <person name="Kono T."/>
            <person name="Mallez S."/>
            <person name="Zhang Y."/>
            <person name="Obille A."/>
            <person name="Becker A."/>
            <person name="Abrahante J.E."/>
            <person name="Garbe J."/>
            <person name="Badalamenti J.P."/>
            <person name="Herman A."/>
            <person name="Mangelson H."/>
            <person name="Liachko I."/>
            <person name="Sullivan S."/>
            <person name="Sone E.D."/>
            <person name="Koren S."/>
            <person name="Silverstein K.A.T."/>
            <person name="Beckman K.B."/>
            <person name="Gohl D.M."/>
        </authorList>
    </citation>
    <scope>NUCLEOTIDE SEQUENCE</scope>
    <source>
        <strain evidence="1">Duluth1</strain>
        <tissue evidence="1">Whole animal</tissue>
    </source>
</reference>
<dbReference type="AlphaFoldDB" id="A0A9D4HEK2"/>
<protein>
    <submittedName>
        <fullName evidence="1">Uncharacterized protein</fullName>
    </submittedName>
</protein>
<accession>A0A9D4HEK2</accession>